<gene>
    <name evidence="6" type="ORF">GAH_00284</name>
</gene>
<evidence type="ECO:0000256" key="3">
    <source>
        <dbReference type="ARBA" id="ARBA00023004"/>
    </source>
</evidence>
<dbReference type="RefSeq" id="WP_394298884.1">
    <property type="nucleotide sequence ID" value="NZ_CP011267.1"/>
</dbReference>
<sequence length="253" mass="29044">MVSRRKLLLAIAGIAGLAGIRNAVRAQEPVEGYDWNAHHYAFVVDTRKCIGCGRCVRACKIENEVPRLPFFFRTWVERWVWLKGEEEPKVDSPNGGFNGFPPVYDERSIAKSYFVPKLCNHCDRPPCVQVCPVGATYKTRDGVVLVDEKYCIGCRYCIQACPYGARYLYPRDGPRESRRNTADKCTWCYHRITRGYKPACVEVCPTQARRFGDLKDPEDEIHRILEENKIQVLKPEMGTKPKVFYIGLDSEVR</sequence>
<keyword evidence="3" id="KW-0408">Iron</keyword>
<dbReference type="PANTHER" id="PTHR43177:SF3">
    <property type="entry name" value="PROTEIN NRFC HOMOLOG"/>
    <property type="match status" value="1"/>
</dbReference>
<keyword evidence="1" id="KW-0004">4Fe-4S</keyword>
<reference evidence="6 7" key="1">
    <citation type="submission" date="2015-04" db="EMBL/GenBank/DDBJ databases">
        <title>The complete genome sequence of the hyperthermophilic, obligate iron-reducing archaeon Geoglobus ahangari strain 234T.</title>
        <authorList>
            <person name="Manzella M.P."/>
            <person name="Holmes D.E."/>
            <person name="Rocheleau J.M."/>
            <person name="Chung A."/>
            <person name="Reguera G."/>
            <person name="Kashefi K."/>
        </authorList>
    </citation>
    <scope>NUCLEOTIDE SEQUENCE [LARGE SCALE GENOMIC DNA]</scope>
    <source>
        <strain evidence="6 7">234</strain>
    </source>
</reference>
<dbReference type="Pfam" id="PF13247">
    <property type="entry name" value="Fer4_11"/>
    <property type="match status" value="1"/>
</dbReference>
<dbReference type="PROSITE" id="PS51379">
    <property type="entry name" value="4FE4S_FER_2"/>
    <property type="match status" value="3"/>
</dbReference>
<dbReference type="InParanoid" id="A0A0F7IHY1"/>
<dbReference type="HOGENOM" id="CLU_043374_1_3_2"/>
<accession>A0A0F7IHY1</accession>
<dbReference type="InterPro" id="IPR017900">
    <property type="entry name" value="4Fe4S_Fe_S_CS"/>
</dbReference>
<dbReference type="Proteomes" id="UP000034723">
    <property type="component" value="Chromosome"/>
</dbReference>
<evidence type="ECO:0000259" key="5">
    <source>
        <dbReference type="PROSITE" id="PS51379"/>
    </source>
</evidence>
<evidence type="ECO:0000256" key="4">
    <source>
        <dbReference type="ARBA" id="ARBA00023014"/>
    </source>
</evidence>
<keyword evidence="2" id="KW-0479">Metal-binding</keyword>
<keyword evidence="6" id="KW-0560">Oxidoreductase</keyword>
<dbReference type="InterPro" id="IPR017896">
    <property type="entry name" value="4Fe4S_Fe-S-bd"/>
</dbReference>
<organism evidence="6 7">
    <name type="scientific">Geoglobus ahangari</name>
    <dbReference type="NCBI Taxonomy" id="113653"/>
    <lineage>
        <taxon>Archaea</taxon>
        <taxon>Methanobacteriati</taxon>
        <taxon>Methanobacteriota</taxon>
        <taxon>Archaeoglobi</taxon>
        <taxon>Archaeoglobales</taxon>
        <taxon>Archaeoglobaceae</taxon>
        <taxon>Geoglobus</taxon>
    </lineage>
</organism>
<dbReference type="InterPro" id="IPR050954">
    <property type="entry name" value="ET_IronSulfur_Cluster-Binding"/>
</dbReference>
<feature type="domain" description="4Fe-4S ferredoxin-type" evidence="5">
    <location>
        <begin position="40"/>
        <end position="70"/>
    </location>
</feature>
<dbReference type="STRING" id="113653.GAH_00284"/>
<dbReference type="GO" id="GO:0016491">
    <property type="term" value="F:oxidoreductase activity"/>
    <property type="evidence" value="ECO:0007669"/>
    <property type="project" value="UniProtKB-KW"/>
</dbReference>
<keyword evidence="4" id="KW-0411">Iron-sulfur</keyword>
<dbReference type="AlphaFoldDB" id="A0A0F7IHY1"/>
<dbReference type="CDD" id="cd10551">
    <property type="entry name" value="PsrB"/>
    <property type="match status" value="1"/>
</dbReference>
<dbReference type="Gene3D" id="3.30.70.20">
    <property type="match status" value="2"/>
</dbReference>
<name>A0A0F7IHY1_9EURY</name>
<evidence type="ECO:0000313" key="6">
    <source>
        <dbReference type="EMBL" id="AKG92362.1"/>
    </source>
</evidence>
<dbReference type="Pfam" id="PF00037">
    <property type="entry name" value="Fer4"/>
    <property type="match status" value="1"/>
</dbReference>
<keyword evidence="7" id="KW-1185">Reference proteome</keyword>
<dbReference type="EMBL" id="CP011267">
    <property type="protein sequence ID" value="AKG92362.1"/>
    <property type="molecule type" value="Genomic_DNA"/>
</dbReference>
<dbReference type="EC" id="1.8.-.-" evidence="6"/>
<evidence type="ECO:0000313" key="7">
    <source>
        <dbReference type="Proteomes" id="UP000034723"/>
    </source>
</evidence>
<dbReference type="PROSITE" id="PS00198">
    <property type="entry name" value="4FE4S_FER_1"/>
    <property type="match status" value="1"/>
</dbReference>
<dbReference type="FunCoup" id="A0A0F7IHY1">
    <property type="interactions" value="58"/>
</dbReference>
<dbReference type="GO" id="GO:0051539">
    <property type="term" value="F:4 iron, 4 sulfur cluster binding"/>
    <property type="evidence" value="ECO:0007669"/>
    <property type="project" value="UniProtKB-KW"/>
</dbReference>
<proteinExistence type="predicted"/>
<evidence type="ECO:0000256" key="1">
    <source>
        <dbReference type="ARBA" id="ARBA00022485"/>
    </source>
</evidence>
<protein>
    <submittedName>
        <fullName evidence="6">Tetrathionate reductase beta subunit</fullName>
        <ecNumber evidence="6">1.8.-.-</ecNumber>
    </submittedName>
</protein>
<dbReference type="KEGG" id="gah:GAH_00284"/>
<feature type="domain" description="4Fe-4S ferredoxin-type" evidence="5">
    <location>
        <begin position="110"/>
        <end position="141"/>
    </location>
</feature>
<dbReference type="GO" id="GO:0046872">
    <property type="term" value="F:metal ion binding"/>
    <property type="evidence" value="ECO:0007669"/>
    <property type="project" value="UniProtKB-KW"/>
</dbReference>
<dbReference type="PANTHER" id="PTHR43177">
    <property type="entry name" value="PROTEIN NRFC"/>
    <property type="match status" value="1"/>
</dbReference>
<feature type="domain" description="4Fe-4S ferredoxin-type" evidence="5">
    <location>
        <begin position="142"/>
        <end position="171"/>
    </location>
</feature>
<evidence type="ECO:0000256" key="2">
    <source>
        <dbReference type="ARBA" id="ARBA00022723"/>
    </source>
</evidence>
<dbReference type="GeneID" id="24802870"/>
<dbReference type="SUPFAM" id="SSF54862">
    <property type="entry name" value="4Fe-4S ferredoxins"/>
    <property type="match status" value="1"/>
</dbReference>